<evidence type="ECO:0000259" key="2">
    <source>
        <dbReference type="Pfam" id="PF00534"/>
    </source>
</evidence>
<gene>
    <name evidence="4" type="ORF">A3B40_05840</name>
</gene>
<evidence type="ECO:0000313" key="5">
    <source>
        <dbReference type="Proteomes" id="UP000178040"/>
    </source>
</evidence>
<dbReference type="Pfam" id="PF13439">
    <property type="entry name" value="Glyco_transf_4"/>
    <property type="match status" value="1"/>
</dbReference>
<evidence type="ECO:0000259" key="3">
    <source>
        <dbReference type="Pfam" id="PF13439"/>
    </source>
</evidence>
<dbReference type="AlphaFoldDB" id="A0A1F7IQY6"/>
<dbReference type="PANTHER" id="PTHR46401:SF2">
    <property type="entry name" value="GLYCOSYLTRANSFERASE WBBK-RELATED"/>
    <property type="match status" value="1"/>
</dbReference>
<proteinExistence type="predicted"/>
<dbReference type="InterPro" id="IPR001296">
    <property type="entry name" value="Glyco_trans_1"/>
</dbReference>
<keyword evidence="1" id="KW-0808">Transferase</keyword>
<dbReference type="Proteomes" id="UP000178040">
    <property type="component" value="Unassembled WGS sequence"/>
</dbReference>
<name>A0A1F7IQY6_9BACT</name>
<sequence>MTTNVMYKIGIDARLYSQTGVGVYLQNLLYFLEKMTTYDAQFFIYLVADNYKKIRFKNKNFIKVLADYKWHTVAEQIRFAKSLYRDNLDLVHFTYFSYPVFYKKKFIATIHDITPLSFKTGKASTKSALLYEFKFRAFQFVISQQVKNSKFIITPTKSVKEQLVKIYGESVKNKIKPIYEGIDYELMKLEVGSVKLEKNIKISSYFKHLTSNFKPFIIYVGNFYPHKNLDRLIQAFSKVENEVKLILIGPDDYFSNHLHHLIIKLKQQKRIFFYHNPSKKDLLFFYKNALALVHPSLSEGFGLPILEATYFNLPIIASDIDVFNEILNEKFVKFKADNIDDIKEKIKYFLKSKPRFDYGEMGKKFSFEKMTQQTYHLYHKSLSSQS</sequence>
<dbReference type="SUPFAM" id="SSF53756">
    <property type="entry name" value="UDP-Glycosyltransferase/glycogen phosphorylase"/>
    <property type="match status" value="1"/>
</dbReference>
<evidence type="ECO:0000256" key="1">
    <source>
        <dbReference type="ARBA" id="ARBA00022679"/>
    </source>
</evidence>
<dbReference type="PANTHER" id="PTHR46401">
    <property type="entry name" value="GLYCOSYLTRANSFERASE WBBK-RELATED"/>
    <property type="match status" value="1"/>
</dbReference>
<dbReference type="InterPro" id="IPR028098">
    <property type="entry name" value="Glyco_trans_4-like_N"/>
</dbReference>
<evidence type="ECO:0008006" key="6">
    <source>
        <dbReference type="Google" id="ProtNLM"/>
    </source>
</evidence>
<dbReference type="GO" id="GO:0016757">
    <property type="term" value="F:glycosyltransferase activity"/>
    <property type="evidence" value="ECO:0007669"/>
    <property type="project" value="InterPro"/>
</dbReference>
<feature type="domain" description="Glycosyl transferase family 1" evidence="2">
    <location>
        <begin position="208"/>
        <end position="355"/>
    </location>
</feature>
<dbReference type="Pfam" id="PF00534">
    <property type="entry name" value="Glycos_transf_1"/>
    <property type="match status" value="1"/>
</dbReference>
<comment type="caution">
    <text evidence="4">The sequence shown here is derived from an EMBL/GenBank/DDBJ whole genome shotgun (WGS) entry which is preliminary data.</text>
</comment>
<dbReference type="CDD" id="cd03809">
    <property type="entry name" value="GT4_MtfB-like"/>
    <property type="match status" value="1"/>
</dbReference>
<dbReference type="GO" id="GO:0009103">
    <property type="term" value="P:lipopolysaccharide biosynthetic process"/>
    <property type="evidence" value="ECO:0007669"/>
    <property type="project" value="TreeGrafter"/>
</dbReference>
<dbReference type="EMBL" id="MGAI01000001">
    <property type="protein sequence ID" value="OGK45742.1"/>
    <property type="molecule type" value="Genomic_DNA"/>
</dbReference>
<dbReference type="Gene3D" id="3.40.50.2000">
    <property type="entry name" value="Glycogen Phosphorylase B"/>
    <property type="match status" value="2"/>
</dbReference>
<feature type="domain" description="Glycosyltransferase subfamily 4-like N-terminal" evidence="3">
    <location>
        <begin position="67"/>
        <end position="185"/>
    </location>
</feature>
<organism evidence="4 5">
    <name type="scientific">Candidatus Roizmanbacteria bacterium RIFCSPLOWO2_01_FULL_37_16</name>
    <dbReference type="NCBI Taxonomy" id="1802058"/>
    <lineage>
        <taxon>Bacteria</taxon>
        <taxon>Candidatus Roizmaniibacteriota</taxon>
    </lineage>
</organism>
<accession>A0A1F7IQY6</accession>
<protein>
    <recommendedName>
        <fullName evidence="6">Glycosyl transferase family 1 domain-containing protein</fullName>
    </recommendedName>
</protein>
<reference evidence="4 5" key="1">
    <citation type="journal article" date="2016" name="Nat. Commun.">
        <title>Thousands of microbial genomes shed light on interconnected biogeochemical processes in an aquifer system.</title>
        <authorList>
            <person name="Anantharaman K."/>
            <person name="Brown C.T."/>
            <person name="Hug L.A."/>
            <person name="Sharon I."/>
            <person name="Castelle C.J."/>
            <person name="Probst A.J."/>
            <person name="Thomas B.C."/>
            <person name="Singh A."/>
            <person name="Wilkins M.J."/>
            <person name="Karaoz U."/>
            <person name="Brodie E.L."/>
            <person name="Williams K.H."/>
            <person name="Hubbard S.S."/>
            <person name="Banfield J.F."/>
        </authorList>
    </citation>
    <scope>NUCLEOTIDE SEQUENCE [LARGE SCALE GENOMIC DNA]</scope>
</reference>
<evidence type="ECO:0000313" key="4">
    <source>
        <dbReference type="EMBL" id="OGK45742.1"/>
    </source>
</evidence>